<dbReference type="InterPro" id="IPR000504">
    <property type="entry name" value="RRM_dom"/>
</dbReference>
<reference evidence="6" key="1">
    <citation type="journal article" date="2023" name="G3 (Bethesda)">
        <title>A reference genome for the long-term kleptoplast-retaining sea slug Elysia crispata morphotype clarki.</title>
        <authorList>
            <person name="Eastman K.E."/>
            <person name="Pendleton A.L."/>
            <person name="Shaikh M.A."/>
            <person name="Suttiyut T."/>
            <person name="Ogas R."/>
            <person name="Tomko P."/>
            <person name="Gavelis G."/>
            <person name="Widhalm J.R."/>
            <person name="Wisecaver J.H."/>
        </authorList>
    </citation>
    <scope>NUCLEOTIDE SEQUENCE</scope>
    <source>
        <strain evidence="6">ECLA1</strain>
    </source>
</reference>
<feature type="compositionally biased region" description="Polar residues" evidence="4">
    <location>
        <begin position="541"/>
        <end position="555"/>
    </location>
</feature>
<evidence type="ECO:0000256" key="1">
    <source>
        <dbReference type="ARBA" id="ARBA00022737"/>
    </source>
</evidence>
<evidence type="ECO:0000256" key="4">
    <source>
        <dbReference type="SAM" id="MobiDB-lite"/>
    </source>
</evidence>
<feature type="domain" description="RRM" evidence="5">
    <location>
        <begin position="193"/>
        <end position="270"/>
    </location>
</feature>
<protein>
    <recommendedName>
        <fullName evidence="5">RRM domain-containing protein</fullName>
    </recommendedName>
</protein>
<comment type="caution">
    <text evidence="6">The sequence shown here is derived from an EMBL/GenBank/DDBJ whole genome shotgun (WGS) entry which is preliminary data.</text>
</comment>
<feature type="domain" description="RRM" evidence="5">
    <location>
        <begin position="295"/>
        <end position="371"/>
    </location>
</feature>
<gene>
    <name evidence="6" type="ORF">RRG08_008900</name>
</gene>
<keyword evidence="7" id="KW-1185">Reference proteome</keyword>
<feature type="domain" description="RRM" evidence="5">
    <location>
        <begin position="16"/>
        <end position="93"/>
    </location>
</feature>
<dbReference type="PROSITE" id="PS50102">
    <property type="entry name" value="RRM"/>
    <property type="match status" value="5"/>
</dbReference>
<dbReference type="PANTHER" id="PTHR24012">
    <property type="entry name" value="RNA BINDING PROTEIN"/>
    <property type="match status" value="1"/>
</dbReference>
<dbReference type="SMART" id="SM00360">
    <property type="entry name" value="RRM"/>
    <property type="match status" value="5"/>
</dbReference>
<evidence type="ECO:0000256" key="3">
    <source>
        <dbReference type="PROSITE-ProRule" id="PRU00176"/>
    </source>
</evidence>
<feature type="compositionally biased region" description="Basic residues" evidence="4">
    <location>
        <begin position="272"/>
        <end position="281"/>
    </location>
</feature>
<feature type="domain" description="RRM" evidence="5">
    <location>
        <begin position="406"/>
        <end position="483"/>
    </location>
</feature>
<dbReference type="GO" id="GO:0003723">
    <property type="term" value="F:RNA binding"/>
    <property type="evidence" value="ECO:0007669"/>
    <property type="project" value="UniProtKB-UniRule"/>
</dbReference>
<proteinExistence type="predicted"/>
<keyword evidence="2 3" id="KW-0694">RNA-binding</keyword>
<keyword evidence="1" id="KW-0677">Repeat</keyword>
<sequence length="755" mass="85888">MACFDESVQEPRNKFCHLFVKNFRDTLDDGKLNHLFSTFGEVTRAVVKKTSQGQSLGYGFVSFRHPEDASAAIKCLNGFLVNCCELYVDYYQTRDERSIVLASYLMLEGTNLLVQNLGRSIDDSELKSLFSSFGTITSAKVMKNNRSSLSHGFVCYSTVAAAQRALEGMNNRIVHGNKLCVTVHEKKSPQTKTNLRVSNLDSRVNDQILQENFRKFGNIISAKVMTKNNGDSKNYGFVCYSSFDDAQSAIEHMDNQRLGYQVIRVELDQPKKGQKRIRRNSRSISESSSEPVNKNKILIKDLAPCMTEDWLVAKFSRFGSVVNSQVLKTNGESQGHGIITFSSRSEAERAIWELDNCLIDGKSLDLQLVADDEDSEDEGAQNALSEDDLSSDEELQSVVDHQQKKTNLYVKNLHPDIDDEELREMFSFFGDIDNVKVARTVQGKSKQFGFVNFTSYKAASRAVEKMHGSLEKGMSLYVTFHQTKSERNSFLEQRLFQRLQGLALKDQKYTVSSQRQRAVSQDRRNTHNHEVVRNRAARARSCSQAPTSRTRSQLSIPMDRLPQQRDHGQENEEINRPSLQIHRDPDTADVSQKEQKKNLRSLVSITNEERHDNDYHVGKMNSRGRIRPVSETTFKSPKVSIGQHLYYQFSMQSGDQDKHQAPKYFDSPSASPFCKPTPTHFNEEPAAKMMSSQPETAVMKPWIPQPRGNETLKEKALTQHESQRSNASDVDVMRKVNAFLHMSDEQVLQHLKFHK</sequence>
<dbReference type="AlphaFoldDB" id="A0AAE0ZY03"/>
<evidence type="ECO:0000313" key="7">
    <source>
        <dbReference type="Proteomes" id="UP001283361"/>
    </source>
</evidence>
<dbReference type="InterPro" id="IPR035979">
    <property type="entry name" value="RBD_domain_sf"/>
</dbReference>
<evidence type="ECO:0000259" key="5">
    <source>
        <dbReference type="PROSITE" id="PS50102"/>
    </source>
</evidence>
<dbReference type="InterPro" id="IPR012677">
    <property type="entry name" value="Nucleotide-bd_a/b_plait_sf"/>
</dbReference>
<dbReference type="EMBL" id="JAWDGP010003139">
    <property type="protein sequence ID" value="KAK3777051.1"/>
    <property type="molecule type" value="Genomic_DNA"/>
</dbReference>
<feature type="domain" description="RRM" evidence="5">
    <location>
        <begin position="110"/>
        <end position="186"/>
    </location>
</feature>
<accession>A0AAE0ZY03</accession>
<feature type="region of interest" description="Disordered" evidence="4">
    <location>
        <begin position="512"/>
        <end position="597"/>
    </location>
</feature>
<dbReference type="Gene3D" id="3.30.70.330">
    <property type="match status" value="5"/>
</dbReference>
<evidence type="ECO:0000313" key="6">
    <source>
        <dbReference type="EMBL" id="KAK3777051.1"/>
    </source>
</evidence>
<feature type="compositionally biased region" description="Basic and acidic residues" evidence="4">
    <location>
        <begin position="562"/>
        <end position="597"/>
    </location>
</feature>
<dbReference type="Pfam" id="PF00076">
    <property type="entry name" value="RRM_1"/>
    <property type="match status" value="5"/>
</dbReference>
<dbReference type="Proteomes" id="UP001283361">
    <property type="component" value="Unassembled WGS sequence"/>
</dbReference>
<name>A0AAE0ZY03_9GAST</name>
<feature type="compositionally biased region" description="Basic and acidic residues" evidence="4">
    <location>
        <begin position="520"/>
        <end position="533"/>
    </location>
</feature>
<dbReference type="CDD" id="cd00590">
    <property type="entry name" value="RRM_SF"/>
    <property type="match status" value="1"/>
</dbReference>
<feature type="region of interest" description="Disordered" evidence="4">
    <location>
        <begin position="271"/>
        <end position="290"/>
    </location>
</feature>
<evidence type="ECO:0000256" key="2">
    <source>
        <dbReference type="ARBA" id="ARBA00022884"/>
    </source>
</evidence>
<organism evidence="6 7">
    <name type="scientific">Elysia crispata</name>
    <name type="common">lettuce slug</name>
    <dbReference type="NCBI Taxonomy" id="231223"/>
    <lineage>
        <taxon>Eukaryota</taxon>
        <taxon>Metazoa</taxon>
        <taxon>Spiralia</taxon>
        <taxon>Lophotrochozoa</taxon>
        <taxon>Mollusca</taxon>
        <taxon>Gastropoda</taxon>
        <taxon>Heterobranchia</taxon>
        <taxon>Euthyneura</taxon>
        <taxon>Panpulmonata</taxon>
        <taxon>Sacoglossa</taxon>
        <taxon>Placobranchoidea</taxon>
        <taxon>Plakobranchidae</taxon>
        <taxon>Elysia</taxon>
    </lineage>
</organism>
<dbReference type="SUPFAM" id="SSF54928">
    <property type="entry name" value="RNA-binding domain, RBD"/>
    <property type="match status" value="4"/>
</dbReference>